<protein>
    <submittedName>
        <fullName evidence="1">Uncharacterized protein</fullName>
    </submittedName>
</protein>
<sequence length="60" mass="6365">MYRCSSARGAVVSSSIHCFFTTCGEKTRQLPEPLSATLPAETSLAGSGGLSVTISRWARM</sequence>
<comment type="caution">
    <text evidence="1">The sequence shown here is derived from an EMBL/GenBank/DDBJ whole genome shotgun (WGS) entry which is preliminary data.</text>
</comment>
<keyword evidence="2" id="KW-1185">Reference proteome</keyword>
<accession>A0A5B7I5W8</accession>
<evidence type="ECO:0000313" key="2">
    <source>
        <dbReference type="Proteomes" id="UP000324222"/>
    </source>
</evidence>
<dbReference type="Proteomes" id="UP000324222">
    <property type="component" value="Unassembled WGS sequence"/>
</dbReference>
<proteinExistence type="predicted"/>
<evidence type="ECO:0000313" key="1">
    <source>
        <dbReference type="EMBL" id="MPC80771.1"/>
    </source>
</evidence>
<dbReference type="EMBL" id="VSRR010054970">
    <property type="protein sequence ID" value="MPC80771.1"/>
    <property type="molecule type" value="Genomic_DNA"/>
</dbReference>
<dbReference type="AlphaFoldDB" id="A0A5B7I5W8"/>
<gene>
    <name evidence="1" type="ORF">E2C01_075363</name>
</gene>
<organism evidence="1 2">
    <name type="scientific">Portunus trituberculatus</name>
    <name type="common">Swimming crab</name>
    <name type="synonym">Neptunus trituberculatus</name>
    <dbReference type="NCBI Taxonomy" id="210409"/>
    <lineage>
        <taxon>Eukaryota</taxon>
        <taxon>Metazoa</taxon>
        <taxon>Ecdysozoa</taxon>
        <taxon>Arthropoda</taxon>
        <taxon>Crustacea</taxon>
        <taxon>Multicrustacea</taxon>
        <taxon>Malacostraca</taxon>
        <taxon>Eumalacostraca</taxon>
        <taxon>Eucarida</taxon>
        <taxon>Decapoda</taxon>
        <taxon>Pleocyemata</taxon>
        <taxon>Brachyura</taxon>
        <taxon>Eubrachyura</taxon>
        <taxon>Portunoidea</taxon>
        <taxon>Portunidae</taxon>
        <taxon>Portuninae</taxon>
        <taxon>Portunus</taxon>
    </lineage>
</organism>
<name>A0A5B7I5W8_PORTR</name>
<reference evidence="1 2" key="1">
    <citation type="submission" date="2019-05" db="EMBL/GenBank/DDBJ databases">
        <title>Another draft genome of Portunus trituberculatus and its Hox gene families provides insights of decapod evolution.</title>
        <authorList>
            <person name="Jeong J.-H."/>
            <person name="Song I."/>
            <person name="Kim S."/>
            <person name="Choi T."/>
            <person name="Kim D."/>
            <person name="Ryu S."/>
            <person name="Kim W."/>
        </authorList>
    </citation>
    <scope>NUCLEOTIDE SEQUENCE [LARGE SCALE GENOMIC DNA]</scope>
    <source>
        <tissue evidence="1">Muscle</tissue>
    </source>
</reference>